<evidence type="ECO:0000313" key="2">
    <source>
        <dbReference type="WBParaSite" id="RSKR_0000631900.1"/>
    </source>
</evidence>
<dbReference type="WBParaSite" id="RSKR_0000631900.1">
    <property type="protein sequence ID" value="RSKR_0000631900.1"/>
    <property type="gene ID" value="RSKR_0000631900"/>
</dbReference>
<dbReference type="Proteomes" id="UP000095286">
    <property type="component" value="Unplaced"/>
</dbReference>
<protein>
    <submittedName>
        <fullName evidence="2">AMP-binding domain-containing protein</fullName>
    </submittedName>
</protein>
<reference evidence="2" key="1">
    <citation type="submission" date="2016-11" db="UniProtKB">
        <authorList>
            <consortium name="WormBaseParasite"/>
        </authorList>
    </citation>
    <scope>IDENTIFICATION</scope>
    <source>
        <strain evidence="2">KR3021</strain>
    </source>
</reference>
<accession>A0AC35U0Q5</accession>
<name>A0AC35U0Q5_9BILA</name>
<evidence type="ECO:0000313" key="1">
    <source>
        <dbReference type="Proteomes" id="UP000095286"/>
    </source>
</evidence>
<proteinExistence type="predicted"/>
<organism evidence="1 2">
    <name type="scientific">Rhabditophanes sp. KR3021</name>
    <dbReference type="NCBI Taxonomy" id="114890"/>
    <lineage>
        <taxon>Eukaryota</taxon>
        <taxon>Metazoa</taxon>
        <taxon>Ecdysozoa</taxon>
        <taxon>Nematoda</taxon>
        <taxon>Chromadorea</taxon>
        <taxon>Rhabditida</taxon>
        <taxon>Tylenchina</taxon>
        <taxon>Panagrolaimomorpha</taxon>
        <taxon>Strongyloidoidea</taxon>
        <taxon>Alloionematidae</taxon>
        <taxon>Rhabditophanes</taxon>
    </lineage>
</organism>
<sequence>MKIVSAFPDPIPVASSVDFPTFFDKVINEYESNIALIDQEANISYKFSELRFLINRFSIFLEKLPLKQGDIVATLLGNSAEFIALFLACCKQRLVFTPLNPNYHRREIETYLLKVSPQYLIVEDNLYNESAYLPSIVKSINSVYRINELMLFTSPTGERDGNYELEPFDNSATAVIFFSSGTSGFPKPTKISHKALITQINIVRCIEENAIQDFLVLGCSDVSYGVMPYCHSGGLMATLMMIAQGAKVLINRKFNEDSFYQHIEKYKVTTLTLVPAVMCLFLNSEKTKNYDLTSIKNIFFGSSNIHVDVLDRLKKKFTHITNYIHLYGLTEANIVFMMPNIEAAKKKITSVGVLMPGVQCRIISISPNDLDSDVETLEEGELYIKSDMVMNGYLNEEDNANAFDEGNWLKTGDIVSVDRDGFFYIKGIVYSHEK</sequence>